<reference evidence="2" key="1">
    <citation type="submission" date="2020-05" db="EMBL/GenBank/DDBJ databases">
        <title>WGS assembly of Panicum virgatum.</title>
        <authorList>
            <person name="Lovell J.T."/>
            <person name="Jenkins J."/>
            <person name="Shu S."/>
            <person name="Juenger T.E."/>
            <person name="Schmutz J."/>
        </authorList>
    </citation>
    <scope>NUCLEOTIDE SEQUENCE</scope>
    <source>
        <strain evidence="2">AP13</strain>
    </source>
</reference>
<sequence length="416" mass="44550">MCPPNQRNACPPAAPSAVDPPPLSAAGGLWSLRHFTDPWPAADDTPDLREATGFAVSKSPGRHVKVGARPARVRPPPSAAPAFESAAVHPQSVSSTVPASSPPLQGIRCPGSVAPFFSAACLAPLRRPASLLHPQHGACLPCAGSGIPPPNHPPFPAPPRLCGHPCAPHSKLPPHGLQPHPFHTLHCSSRPAGLHPWQRCAMAGQGDNGFGNYPQPDPWFSTGFNPYFGSSSSQAPGTGGMLPPPHGLSGFSSAPPGSGGPNVPPFPYSGYEHHSLYFGAPPTNLQGIPPHPWCHGMVDPLHPSRRFQCLKFIAYTGNAIMGNLCHGLRLLWATISLLPQLPDVGSPQAKHAGRRRPPFLFRQATMSQMHPRMMTLDCRRTRPVEPTGMILERKRFVNYGWNKCSKETVKRVKCLV</sequence>
<evidence type="ECO:0000256" key="1">
    <source>
        <dbReference type="SAM" id="MobiDB-lite"/>
    </source>
</evidence>
<comment type="caution">
    <text evidence="2">The sequence shown here is derived from an EMBL/GenBank/DDBJ whole genome shotgun (WGS) entry which is preliminary data.</text>
</comment>
<evidence type="ECO:0000313" key="2">
    <source>
        <dbReference type="EMBL" id="KAG2583315.1"/>
    </source>
</evidence>
<dbReference type="Proteomes" id="UP000823388">
    <property type="component" value="Chromosome 6K"/>
</dbReference>
<proteinExistence type="predicted"/>
<gene>
    <name evidence="2" type="ORF">PVAP13_6KG245036</name>
</gene>
<evidence type="ECO:0000313" key="3">
    <source>
        <dbReference type="Proteomes" id="UP000823388"/>
    </source>
</evidence>
<accession>A0A8T0RDY9</accession>
<name>A0A8T0RDY9_PANVG</name>
<feature type="region of interest" description="Disordered" evidence="1">
    <location>
        <begin position="232"/>
        <end position="265"/>
    </location>
</feature>
<protein>
    <submittedName>
        <fullName evidence="2">Uncharacterized protein</fullName>
    </submittedName>
</protein>
<feature type="region of interest" description="Disordered" evidence="1">
    <location>
        <begin position="1"/>
        <end position="22"/>
    </location>
</feature>
<feature type="compositionally biased region" description="Pro residues" evidence="1">
    <location>
        <begin position="12"/>
        <end position="22"/>
    </location>
</feature>
<dbReference type="AlphaFoldDB" id="A0A8T0RDY9"/>
<organism evidence="2 3">
    <name type="scientific">Panicum virgatum</name>
    <name type="common">Blackwell switchgrass</name>
    <dbReference type="NCBI Taxonomy" id="38727"/>
    <lineage>
        <taxon>Eukaryota</taxon>
        <taxon>Viridiplantae</taxon>
        <taxon>Streptophyta</taxon>
        <taxon>Embryophyta</taxon>
        <taxon>Tracheophyta</taxon>
        <taxon>Spermatophyta</taxon>
        <taxon>Magnoliopsida</taxon>
        <taxon>Liliopsida</taxon>
        <taxon>Poales</taxon>
        <taxon>Poaceae</taxon>
        <taxon>PACMAD clade</taxon>
        <taxon>Panicoideae</taxon>
        <taxon>Panicodae</taxon>
        <taxon>Paniceae</taxon>
        <taxon>Panicinae</taxon>
        <taxon>Panicum</taxon>
        <taxon>Panicum sect. Hiantes</taxon>
    </lineage>
</organism>
<dbReference type="EMBL" id="CM029047">
    <property type="protein sequence ID" value="KAG2583315.1"/>
    <property type="molecule type" value="Genomic_DNA"/>
</dbReference>
<keyword evidence="3" id="KW-1185">Reference proteome</keyword>